<dbReference type="EC" id="2.7.6.2" evidence="5"/>
<reference evidence="7 8" key="1">
    <citation type="submission" date="2017-08" db="EMBL/GenBank/DDBJ databases">
        <title>Draft genome sequences of 64 type strains of genus Staph aureus.</title>
        <authorList>
            <person name="Cole K."/>
            <person name="Golubchik T."/>
            <person name="Russell J."/>
            <person name="Foster D."/>
            <person name="Llewelyn M."/>
            <person name="Wilson D."/>
            <person name="Crook D."/>
            <person name="Paul J."/>
        </authorList>
    </citation>
    <scope>NUCLEOTIDE SEQUENCE [LARGE SCALE GENOMIC DNA]</scope>
    <source>
        <strain evidence="7 8">DSM 29875</strain>
    </source>
</reference>
<evidence type="ECO:0000256" key="3">
    <source>
        <dbReference type="ARBA" id="ARBA00022777"/>
    </source>
</evidence>
<dbReference type="RefSeq" id="WP_103371121.1">
    <property type="nucleotide sequence ID" value="NZ_CBCRVO010000001.1"/>
</dbReference>
<dbReference type="InterPro" id="IPR006282">
    <property type="entry name" value="Thi_PPkinase"/>
</dbReference>
<keyword evidence="2" id="KW-0547">Nucleotide-binding</keyword>
<keyword evidence="1" id="KW-0808">Transferase</keyword>
<dbReference type="Pfam" id="PF04265">
    <property type="entry name" value="TPK_B1_binding"/>
    <property type="match status" value="1"/>
</dbReference>
<dbReference type="EMBL" id="PPPX01000001">
    <property type="protein sequence ID" value="POA09795.1"/>
    <property type="molecule type" value="Genomic_DNA"/>
</dbReference>
<dbReference type="Proteomes" id="UP000242712">
    <property type="component" value="Unassembled WGS sequence"/>
</dbReference>
<dbReference type="GO" id="GO:0016301">
    <property type="term" value="F:kinase activity"/>
    <property type="evidence" value="ECO:0007669"/>
    <property type="project" value="UniProtKB-KW"/>
</dbReference>
<sequence length="213" mass="24386">MRINLLCSRRNLPENLFQERESERWAGIDRGALILLEEDIKPCMAIGDFDSVSEQERDYLESHLVLNPHKSEKDDTDLALGVMQAVEEGYTEIDIYGATGGRLDHFMGVLQILEKPEYEVKNITIRVKDATNIITYLGRGEHKVDRDSEYQYISFLPVMYPTVISLEHFKYPLNHEQLNVGSTLTVSNELLEPEGQVTLHYGGVLMIRSRDAK</sequence>
<proteinExistence type="predicted"/>
<dbReference type="InterPro" id="IPR053149">
    <property type="entry name" value="TPK"/>
</dbReference>
<dbReference type="CDD" id="cd07995">
    <property type="entry name" value="TPK"/>
    <property type="match status" value="1"/>
</dbReference>
<dbReference type="PANTHER" id="PTHR41299">
    <property type="entry name" value="THIAMINE PYROPHOSPHOKINASE"/>
    <property type="match status" value="1"/>
</dbReference>
<dbReference type="GO" id="GO:0009229">
    <property type="term" value="P:thiamine diphosphate biosynthetic process"/>
    <property type="evidence" value="ECO:0007669"/>
    <property type="project" value="InterPro"/>
</dbReference>
<dbReference type="InterPro" id="IPR036371">
    <property type="entry name" value="TPK_B1-bd_sf"/>
</dbReference>
<dbReference type="OrthoDB" id="9804377at2"/>
<keyword evidence="8" id="KW-1185">Reference proteome</keyword>
<comment type="caution">
    <text evidence="7">The sequence shown here is derived from an EMBL/GenBank/DDBJ whole genome shotgun (WGS) entry which is preliminary data.</text>
</comment>
<keyword evidence="4" id="KW-0067">ATP-binding</keyword>
<organism evidence="7 8">
    <name type="scientific">Staphylococcus argensis</name>
    <dbReference type="NCBI Taxonomy" id="1607738"/>
    <lineage>
        <taxon>Bacteria</taxon>
        <taxon>Bacillati</taxon>
        <taxon>Bacillota</taxon>
        <taxon>Bacilli</taxon>
        <taxon>Bacillales</taxon>
        <taxon>Staphylococcaceae</taxon>
        <taxon>Staphylococcus</taxon>
    </lineage>
</organism>
<dbReference type="AlphaFoldDB" id="A0A2K4FFV2"/>
<evidence type="ECO:0000256" key="2">
    <source>
        <dbReference type="ARBA" id="ARBA00022741"/>
    </source>
</evidence>
<dbReference type="SUPFAM" id="SSF63999">
    <property type="entry name" value="Thiamin pyrophosphokinase, catalytic domain"/>
    <property type="match status" value="1"/>
</dbReference>
<dbReference type="GO" id="GO:0004788">
    <property type="term" value="F:thiamine diphosphokinase activity"/>
    <property type="evidence" value="ECO:0007669"/>
    <property type="project" value="UniProtKB-UniRule"/>
</dbReference>
<dbReference type="InterPro" id="IPR007371">
    <property type="entry name" value="TPK_catalytic"/>
</dbReference>
<dbReference type="GO" id="GO:0030975">
    <property type="term" value="F:thiamine binding"/>
    <property type="evidence" value="ECO:0007669"/>
    <property type="project" value="InterPro"/>
</dbReference>
<evidence type="ECO:0000256" key="4">
    <source>
        <dbReference type="ARBA" id="ARBA00022840"/>
    </source>
</evidence>
<dbReference type="InterPro" id="IPR036759">
    <property type="entry name" value="TPK_catalytic_sf"/>
</dbReference>
<keyword evidence="3 7" id="KW-0418">Kinase</keyword>
<dbReference type="GO" id="GO:0005524">
    <property type="term" value="F:ATP binding"/>
    <property type="evidence" value="ECO:0007669"/>
    <property type="project" value="UniProtKB-KW"/>
</dbReference>
<evidence type="ECO:0000313" key="7">
    <source>
        <dbReference type="EMBL" id="POA09795.1"/>
    </source>
</evidence>
<dbReference type="SMART" id="SM00983">
    <property type="entry name" value="TPK_B1_binding"/>
    <property type="match status" value="1"/>
</dbReference>
<dbReference type="GO" id="GO:0006772">
    <property type="term" value="P:thiamine metabolic process"/>
    <property type="evidence" value="ECO:0007669"/>
    <property type="project" value="UniProtKB-UniRule"/>
</dbReference>
<dbReference type="NCBIfam" id="TIGR01378">
    <property type="entry name" value="thi_PPkinase"/>
    <property type="match status" value="1"/>
</dbReference>
<evidence type="ECO:0000259" key="6">
    <source>
        <dbReference type="SMART" id="SM00983"/>
    </source>
</evidence>
<name>A0A2K4FFV2_9STAP</name>
<dbReference type="GeneID" id="98297375"/>
<dbReference type="SUPFAM" id="SSF63862">
    <property type="entry name" value="Thiamin pyrophosphokinase, substrate-binding domain"/>
    <property type="match status" value="1"/>
</dbReference>
<dbReference type="Pfam" id="PF04263">
    <property type="entry name" value="TPK_catalytic"/>
    <property type="match status" value="1"/>
</dbReference>
<protein>
    <recommendedName>
        <fullName evidence="5">Thiamine diphosphokinase</fullName>
        <ecNumber evidence="5">2.7.6.2</ecNumber>
    </recommendedName>
</protein>
<evidence type="ECO:0000313" key="8">
    <source>
        <dbReference type="Proteomes" id="UP000242712"/>
    </source>
</evidence>
<evidence type="ECO:0000256" key="1">
    <source>
        <dbReference type="ARBA" id="ARBA00022679"/>
    </source>
</evidence>
<dbReference type="PANTHER" id="PTHR41299:SF1">
    <property type="entry name" value="THIAMINE PYROPHOSPHOKINASE"/>
    <property type="match status" value="1"/>
</dbReference>
<feature type="domain" description="Thiamin pyrophosphokinase thiamin-binding" evidence="6">
    <location>
        <begin position="140"/>
        <end position="205"/>
    </location>
</feature>
<dbReference type="Gene3D" id="3.40.50.10240">
    <property type="entry name" value="Thiamin pyrophosphokinase, catalytic domain"/>
    <property type="match status" value="1"/>
</dbReference>
<dbReference type="InterPro" id="IPR007373">
    <property type="entry name" value="Thiamin_PyroPKinase_B1-bd"/>
</dbReference>
<evidence type="ECO:0000256" key="5">
    <source>
        <dbReference type="NCBIfam" id="TIGR01378"/>
    </source>
</evidence>
<gene>
    <name evidence="7" type="ORF">CD039_03350</name>
</gene>
<accession>A0A2K4FFV2</accession>